<evidence type="ECO:0000313" key="1">
    <source>
        <dbReference type="EMBL" id="CAK7350507.1"/>
    </source>
</evidence>
<sequence length="169" mass="18833">MKAMLLEIGLKSDIWYKYVLRVGLMVGSGLGARSGREGKTVRCPHRIGGSKGYHGLVKARWAWRASSNGRQYVGGLVSGLMVGSGLGARSGSCGQDGRCPMLGLTYLMGWIYELDMFVLLWDRRDKSGHMKWEDAMVIVINGRKSGWRIDHVPFGDLFHESRINAFEHS</sequence>
<organism evidence="1 2">
    <name type="scientific">Dovyalis caffra</name>
    <dbReference type="NCBI Taxonomy" id="77055"/>
    <lineage>
        <taxon>Eukaryota</taxon>
        <taxon>Viridiplantae</taxon>
        <taxon>Streptophyta</taxon>
        <taxon>Embryophyta</taxon>
        <taxon>Tracheophyta</taxon>
        <taxon>Spermatophyta</taxon>
        <taxon>Magnoliopsida</taxon>
        <taxon>eudicotyledons</taxon>
        <taxon>Gunneridae</taxon>
        <taxon>Pentapetalae</taxon>
        <taxon>rosids</taxon>
        <taxon>fabids</taxon>
        <taxon>Malpighiales</taxon>
        <taxon>Salicaceae</taxon>
        <taxon>Flacourtieae</taxon>
        <taxon>Dovyalis</taxon>
    </lineage>
</organism>
<gene>
    <name evidence="1" type="ORF">DCAF_LOCUS23240</name>
</gene>
<name>A0AAV1SIH7_9ROSI</name>
<reference evidence="1 2" key="1">
    <citation type="submission" date="2024-01" db="EMBL/GenBank/DDBJ databases">
        <authorList>
            <person name="Waweru B."/>
        </authorList>
    </citation>
    <scope>NUCLEOTIDE SEQUENCE [LARGE SCALE GENOMIC DNA]</scope>
</reference>
<protein>
    <submittedName>
        <fullName evidence="1">Uncharacterized protein</fullName>
    </submittedName>
</protein>
<keyword evidence="2" id="KW-1185">Reference proteome</keyword>
<dbReference type="EMBL" id="CAWUPB010001184">
    <property type="protein sequence ID" value="CAK7350507.1"/>
    <property type="molecule type" value="Genomic_DNA"/>
</dbReference>
<accession>A0AAV1SIH7</accession>
<evidence type="ECO:0000313" key="2">
    <source>
        <dbReference type="Proteomes" id="UP001314170"/>
    </source>
</evidence>
<dbReference type="Proteomes" id="UP001314170">
    <property type="component" value="Unassembled WGS sequence"/>
</dbReference>
<proteinExistence type="predicted"/>
<comment type="caution">
    <text evidence="1">The sequence shown here is derived from an EMBL/GenBank/DDBJ whole genome shotgun (WGS) entry which is preliminary data.</text>
</comment>
<dbReference type="AlphaFoldDB" id="A0AAV1SIH7"/>